<keyword evidence="8" id="KW-0808">Transferase</keyword>
<feature type="domain" description="PAC" evidence="24">
    <location>
        <begin position="1154"/>
        <end position="1206"/>
    </location>
</feature>
<feature type="modified residue" description="4-aspartylphosphate" evidence="18">
    <location>
        <position position="1919"/>
    </location>
</feature>
<dbReference type="SMART" id="SM00065">
    <property type="entry name" value="GAF"/>
    <property type="match status" value="1"/>
</dbReference>
<dbReference type="SMART" id="SM00138">
    <property type="entry name" value="MeTrc"/>
    <property type="match status" value="1"/>
</dbReference>
<feature type="region of interest" description="Disordered" evidence="20">
    <location>
        <begin position="532"/>
        <end position="558"/>
    </location>
</feature>
<evidence type="ECO:0000256" key="7">
    <source>
        <dbReference type="ARBA" id="ARBA00022603"/>
    </source>
</evidence>
<feature type="active site" evidence="17">
    <location>
        <position position="196"/>
    </location>
</feature>
<feature type="compositionally biased region" description="Basic and acidic residues" evidence="20">
    <location>
        <begin position="23"/>
        <end position="52"/>
    </location>
</feature>
<evidence type="ECO:0000259" key="24">
    <source>
        <dbReference type="PROSITE" id="PS50113"/>
    </source>
</evidence>
<dbReference type="Pfam" id="PF03705">
    <property type="entry name" value="CheR_N"/>
    <property type="match status" value="1"/>
</dbReference>
<evidence type="ECO:0000256" key="13">
    <source>
        <dbReference type="ARBA" id="ARBA00022777"/>
    </source>
</evidence>
<keyword evidence="5" id="KW-0997">Cell inner membrane</keyword>
<dbReference type="CDD" id="cd17546">
    <property type="entry name" value="REC_hyHK_CKI1_RcsC-like"/>
    <property type="match status" value="1"/>
</dbReference>
<protein>
    <submittedName>
        <fullName evidence="27">PAS domain-containing protein</fullName>
    </submittedName>
</protein>
<feature type="domain" description="PAC" evidence="24">
    <location>
        <begin position="852"/>
        <end position="909"/>
    </location>
</feature>
<evidence type="ECO:0000256" key="9">
    <source>
        <dbReference type="ARBA" id="ARBA00022691"/>
    </source>
</evidence>
<comment type="subcellular location">
    <subcellularLocation>
        <location evidence="3">Cell inner membrane</location>
        <topology evidence="3">Multi-pass membrane protein</topology>
    </subcellularLocation>
</comment>
<dbReference type="CDD" id="cd02440">
    <property type="entry name" value="AdoMet_MTases"/>
    <property type="match status" value="1"/>
</dbReference>
<dbReference type="FunFam" id="1.10.287.130:FF:000004">
    <property type="entry name" value="Ethylene receptor 1"/>
    <property type="match status" value="1"/>
</dbReference>
<feature type="domain" description="CheB-type methylesterase" evidence="25">
    <location>
        <begin position="71"/>
        <end position="254"/>
    </location>
</feature>
<keyword evidence="4" id="KW-1003">Cell membrane</keyword>
<evidence type="ECO:0000256" key="8">
    <source>
        <dbReference type="ARBA" id="ARBA00022679"/>
    </source>
</evidence>
<dbReference type="Pfam" id="PF01739">
    <property type="entry name" value="CheR"/>
    <property type="match status" value="1"/>
</dbReference>
<keyword evidence="12" id="KW-0547">Nucleotide-binding</keyword>
<dbReference type="GO" id="GO:0000155">
    <property type="term" value="F:phosphorelay sensor kinase activity"/>
    <property type="evidence" value="ECO:0007669"/>
    <property type="project" value="InterPro"/>
</dbReference>
<evidence type="ECO:0000256" key="16">
    <source>
        <dbReference type="ARBA" id="ARBA00023136"/>
    </source>
</evidence>
<dbReference type="Gene3D" id="1.10.287.130">
    <property type="match status" value="1"/>
</dbReference>
<dbReference type="Gene3D" id="3.40.50.150">
    <property type="entry name" value="Vaccinia Virus protein VP39"/>
    <property type="match status" value="1"/>
</dbReference>
<reference evidence="27" key="1">
    <citation type="submission" date="2022-06" db="EMBL/GenBank/DDBJ databases">
        <title>Aeoliella straminimaris, a novel planctomycete from sediments.</title>
        <authorList>
            <person name="Vitorino I.R."/>
            <person name="Lage O.M."/>
        </authorList>
    </citation>
    <scope>NUCLEOTIDE SEQUENCE</scope>
    <source>
        <strain evidence="27">ICT_H6.2</strain>
    </source>
</reference>
<dbReference type="InterPro" id="IPR036804">
    <property type="entry name" value="CheR_N_sf"/>
</dbReference>
<dbReference type="SUPFAM" id="SSF52738">
    <property type="entry name" value="Methylesterase CheB, C-terminal domain"/>
    <property type="match status" value="1"/>
</dbReference>
<feature type="domain" description="PAC" evidence="24">
    <location>
        <begin position="1283"/>
        <end position="1335"/>
    </location>
</feature>
<dbReference type="InterPro" id="IPR000014">
    <property type="entry name" value="PAS"/>
</dbReference>
<proteinExistence type="predicted"/>
<dbReference type="Pfam" id="PF02518">
    <property type="entry name" value="HATPase_c"/>
    <property type="match status" value="1"/>
</dbReference>
<dbReference type="CDD" id="cd16434">
    <property type="entry name" value="CheB-CheR_fusion"/>
    <property type="match status" value="1"/>
</dbReference>
<evidence type="ECO:0000259" key="23">
    <source>
        <dbReference type="PROSITE" id="PS50112"/>
    </source>
</evidence>
<dbReference type="Gene3D" id="3.30.565.10">
    <property type="entry name" value="Histidine kinase-like ATPase, C-terminal domain"/>
    <property type="match status" value="1"/>
</dbReference>
<dbReference type="GO" id="GO:0005737">
    <property type="term" value="C:cytoplasm"/>
    <property type="evidence" value="ECO:0007669"/>
    <property type="project" value="InterPro"/>
</dbReference>
<dbReference type="PRINTS" id="PR00996">
    <property type="entry name" value="CHERMTFRASE"/>
</dbReference>
<evidence type="ECO:0000313" key="28">
    <source>
        <dbReference type="Proteomes" id="UP001155241"/>
    </source>
</evidence>
<keyword evidence="6 18" id="KW-0597">Phosphoprotein</keyword>
<keyword evidence="16" id="KW-0472">Membrane</keyword>
<keyword evidence="9" id="KW-0949">S-adenosyl-L-methionine</keyword>
<dbReference type="PROSITE" id="PS50112">
    <property type="entry name" value="PAS"/>
    <property type="match status" value="2"/>
</dbReference>
<feature type="region of interest" description="Disordered" evidence="20">
    <location>
        <begin position="684"/>
        <end position="703"/>
    </location>
</feature>
<dbReference type="InterPro" id="IPR011006">
    <property type="entry name" value="CheY-like_superfamily"/>
</dbReference>
<evidence type="ECO:0000256" key="15">
    <source>
        <dbReference type="ARBA" id="ARBA00022989"/>
    </source>
</evidence>
<feature type="compositionally biased region" description="Polar residues" evidence="20">
    <location>
        <begin position="684"/>
        <end position="699"/>
    </location>
</feature>
<dbReference type="InterPro" id="IPR001789">
    <property type="entry name" value="Sig_transdc_resp-reg_receiver"/>
</dbReference>
<dbReference type="InterPro" id="IPR036097">
    <property type="entry name" value="HisK_dim/P_sf"/>
</dbReference>
<dbReference type="SUPFAM" id="SSF55781">
    <property type="entry name" value="GAF domain-like"/>
    <property type="match status" value="1"/>
</dbReference>
<evidence type="ECO:0000256" key="2">
    <source>
        <dbReference type="ARBA" id="ARBA00001541"/>
    </source>
</evidence>
<evidence type="ECO:0000256" key="18">
    <source>
        <dbReference type="PROSITE-ProRule" id="PRU00169"/>
    </source>
</evidence>
<comment type="caution">
    <text evidence="27">The sequence shown here is derived from an EMBL/GenBank/DDBJ whole genome shotgun (WGS) entry which is preliminary data.</text>
</comment>
<dbReference type="CDD" id="cd16922">
    <property type="entry name" value="HATPase_EvgS-ArcB-TorS-like"/>
    <property type="match status" value="1"/>
</dbReference>
<dbReference type="FunFam" id="3.30.565.10:FF:000010">
    <property type="entry name" value="Sensor histidine kinase RcsC"/>
    <property type="match status" value="1"/>
</dbReference>
<name>A0A9X2JJQ8_9BACT</name>
<dbReference type="Pfam" id="PF00512">
    <property type="entry name" value="HisKA"/>
    <property type="match status" value="1"/>
</dbReference>
<dbReference type="GO" id="GO:0008983">
    <property type="term" value="F:protein-glutamate O-methyltransferase activity"/>
    <property type="evidence" value="ECO:0007669"/>
    <property type="project" value="UniProtKB-EC"/>
</dbReference>
<dbReference type="InterPro" id="IPR022642">
    <property type="entry name" value="CheR_C"/>
</dbReference>
<dbReference type="PROSITE" id="PS50110">
    <property type="entry name" value="RESPONSE_REGULATORY"/>
    <property type="match status" value="2"/>
</dbReference>
<evidence type="ECO:0000256" key="1">
    <source>
        <dbReference type="ARBA" id="ARBA00000085"/>
    </source>
</evidence>
<dbReference type="SUPFAM" id="SSF47384">
    <property type="entry name" value="Homodimeric domain of signal transducing histidine kinase"/>
    <property type="match status" value="1"/>
</dbReference>
<dbReference type="InterPro" id="IPR050903">
    <property type="entry name" value="Bact_Chemotaxis_MeTrfase"/>
</dbReference>
<dbReference type="InterPro" id="IPR036890">
    <property type="entry name" value="HATPase_C_sf"/>
</dbReference>
<dbReference type="EMBL" id="JAMXLR010000055">
    <property type="protein sequence ID" value="MCO6045284.1"/>
    <property type="molecule type" value="Genomic_DNA"/>
</dbReference>
<keyword evidence="28" id="KW-1185">Reference proteome</keyword>
<feature type="domain" description="Response regulatory" evidence="22">
    <location>
        <begin position="1737"/>
        <end position="1856"/>
    </location>
</feature>
<feature type="domain" description="PAC" evidence="24">
    <location>
        <begin position="1414"/>
        <end position="1469"/>
    </location>
</feature>
<dbReference type="GO" id="GO:0032259">
    <property type="term" value="P:methylation"/>
    <property type="evidence" value="ECO:0007669"/>
    <property type="project" value="UniProtKB-KW"/>
</dbReference>
<keyword evidence="7" id="KW-0489">Methyltransferase</keyword>
<dbReference type="Gene3D" id="2.10.70.100">
    <property type="match status" value="2"/>
</dbReference>
<dbReference type="InterPro" id="IPR000700">
    <property type="entry name" value="PAS-assoc_C"/>
</dbReference>
<dbReference type="InterPro" id="IPR005467">
    <property type="entry name" value="His_kinase_dom"/>
</dbReference>
<feature type="modified residue" description="4-aspartylphosphate" evidence="18">
    <location>
        <position position="1791"/>
    </location>
</feature>
<dbReference type="InterPro" id="IPR029063">
    <property type="entry name" value="SAM-dependent_MTases_sf"/>
</dbReference>
<dbReference type="SUPFAM" id="SSF52172">
    <property type="entry name" value="CheY-like"/>
    <property type="match status" value="2"/>
</dbReference>
<dbReference type="GO" id="GO:0006935">
    <property type="term" value="P:chemotaxis"/>
    <property type="evidence" value="ECO:0007669"/>
    <property type="project" value="UniProtKB-UniRule"/>
</dbReference>
<dbReference type="InterPro" id="IPR029016">
    <property type="entry name" value="GAF-like_dom_sf"/>
</dbReference>
<dbReference type="SUPFAM" id="SSF55785">
    <property type="entry name" value="PYP-like sensor domain (PAS domain)"/>
    <property type="match status" value="4"/>
</dbReference>
<feature type="domain" description="PAS" evidence="23">
    <location>
        <begin position="1237"/>
        <end position="1280"/>
    </location>
</feature>
<dbReference type="RefSeq" id="WP_252853400.1">
    <property type="nucleotide sequence ID" value="NZ_JAMXLR010000055.1"/>
</dbReference>
<dbReference type="GO" id="GO:0005524">
    <property type="term" value="F:ATP binding"/>
    <property type="evidence" value="ECO:0007669"/>
    <property type="project" value="UniProtKB-KW"/>
</dbReference>
<dbReference type="Proteomes" id="UP001155241">
    <property type="component" value="Unassembled WGS sequence"/>
</dbReference>
<feature type="domain" description="CheR-type methyltransferase" evidence="26">
    <location>
        <begin position="271"/>
        <end position="510"/>
    </location>
</feature>
<evidence type="ECO:0000256" key="20">
    <source>
        <dbReference type="SAM" id="MobiDB-lite"/>
    </source>
</evidence>
<dbReference type="SMART" id="SM00091">
    <property type="entry name" value="PAS"/>
    <property type="match status" value="3"/>
</dbReference>
<dbReference type="SMART" id="SM00387">
    <property type="entry name" value="HATPase_c"/>
    <property type="match status" value="1"/>
</dbReference>
<dbReference type="Pfam" id="PF01590">
    <property type="entry name" value="GAF"/>
    <property type="match status" value="1"/>
</dbReference>
<keyword evidence="13" id="KW-0418">Kinase</keyword>
<evidence type="ECO:0000256" key="19">
    <source>
        <dbReference type="SAM" id="Coils"/>
    </source>
</evidence>
<dbReference type="PROSITE" id="PS50122">
    <property type="entry name" value="CHEB"/>
    <property type="match status" value="1"/>
</dbReference>
<dbReference type="SMART" id="SM00448">
    <property type="entry name" value="REC"/>
    <property type="match status" value="2"/>
</dbReference>
<evidence type="ECO:0000256" key="12">
    <source>
        <dbReference type="ARBA" id="ARBA00022741"/>
    </source>
</evidence>
<feature type="active site" evidence="17">
    <location>
        <position position="77"/>
    </location>
</feature>
<dbReference type="GO" id="GO:0005886">
    <property type="term" value="C:plasma membrane"/>
    <property type="evidence" value="ECO:0007669"/>
    <property type="project" value="UniProtKB-SubCell"/>
</dbReference>
<dbReference type="InterPro" id="IPR035965">
    <property type="entry name" value="PAS-like_dom_sf"/>
</dbReference>
<dbReference type="GO" id="GO:0000156">
    <property type="term" value="F:phosphorelay response regulator activity"/>
    <property type="evidence" value="ECO:0007669"/>
    <property type="project" value="InterPro"/>
</dbReference>
<dbReference type="Gene3D" id="3.40.50.180">
    <property type="entry name" value="Methylesterase CheB, C-terminal domain"/>
    <property type="match status" value="1"/>
</dbReference>
<dbReference type="Pfam" id="PF00072">
    <property type="entry name" value="Response_reg"/>
    <property type="match status" value="2"/>
</dbReference>
<dbReference type="Gene3D" id="3.30.450.20">
    <property type="entry name" value="PAS domain"/>
    <property type="match status" value="4"/>
</dbReference>
<accession>A0A9X2JJQ8</accession>
<evidence type="ECO:0000256" key="10">
    <source>
        <dbReference type="ARBA" id="ARBA00022692"/>
    </source>
</evidence>
<dbReference type="SMART" id="SM00388">
    <property type="entry name" value="HisKA"/>
    <property type="match status" value="1"/>
</dbReference>
<keyword evidence="17" id="KW-0145">Chemotaxis</keyword>
<dbReference type="InterPro" id="IPR000780">
    <property type="entry name" value="CheR_MeTrfase"/>
</dbReference>
<dbReference type="SMART" id="SM00086">
    <property type="entry name" value="PAC"/>
    <property type="match status" value="4"/>
</dbReference>
<keyword evidence="10" id="KW-0812">Transmembrane</keyword>
<evidence type="ECO:0000259" key="26">
    <source>
        <dbReference type="PROSITE" id="PS50123"/>
    </source>
</evidence>
<dbReference type="InterPro" id="IPR001610">
    <property type="entry name" value="PAC"/>
</dbReference>
<dbReference type="FunFam" id="2.10.70.100:FF:000001">
    <property type="entry name" value="Sensory transduction histidine kinase"/>
    <property type="match status" value="1"/>
</dbReference>
<feature type="compositionally biased region" description="Basic and acidic residues" evidence="20">
    <location>
        <begin position="1"/>
        <end position="12"/>
    </location>
</feature>
<feature type="domain" description="Response regulatory" evidence="22">
    <location>
        <begin position="1870"/>
        <end position="1984"/>
    </location>
</feature>
<evidence type="ECO:0000256" key="5">
    <source>
        <dbReference type="ARBA" id="ARBA00022519"/>
    </source>
</evidence>
<feature type="domain" description="PAS" evidence="23">
    <location>
        <begin position="1336"/>
        <end position="1409"/>
    </location>
</feature>
<dbReference type="PANTHER" id="PTHR24422:SF27">
    <property type="entry name" value="PROTEIN-GLUTAMATE O-METHYLTRANSFERASE"/>
    <property type="match status" value="1"/>
</dbReference>
<keyword evidence="17" id="KW-0378">Hydrolase</keyword>
<feature type="region of interest" description="Disordered" evidence="20">
    <location>
        <begin position="1"/>
        <end position="62"/>
    </location>
</feature>
<dbReference type="InterPro" id="IPR003661">
    <property type="entry name" value="HisK_dim/P_dom"/>
</dbReference>
<dbReference type="InterPro" id="IPR022641">
    <property type="entry name" value="CheR_N"/>
</dbReference>
<dbReference type="Pfam" id="PF08447">
    <property type="entry name" value="PAS_3"/>
    <property type="match status" value="3"/>
</dbReference>
<dbReference type="SUPFAM" id="SSF53335">
    <property type="entry name" value="S-adenosyl-L-methionine-dependent methyltransferases"/>
    <property type="match status" value="1"/>
</dbReference>
<keyword evidence="19" id="KW-0175">Coiled coil</keyword>
<dbReference type="InterPro" id="IPR013655">
    <property type="entry name" value="PAS_fold_3"/>
</dbReference>
<keyword evidence="11" id="KW-0677">Repeat</keyword>
<dbReference type="NCBIfam" id="TIGR00229">
    <property type="entry name" value="sensory_box"/>
    <property type="match status" value="3"/>
</dbReference>
<evidence type="ECO:0000256" key="4">
    <source>
        <dbReference type="ARBA" id="ARBA00022475"/>
    </source>
</evidence>
<evidence type="ECO:0000259" key="22">
    <source>
        <dbReference type="PROSITE" id="PS50110"/>
    </source>
</evidence>
<dbReference type="InterPro" id="IPR003594">
    <property type="entry name" value="HATPase_dom"/>
</dbReference>
<evidence type="ECO:0000256" key="14">
    <source>
        <dbReference type="ARBA" id="ARBA00022840"/>
    </source>
</evidence>
<evidence type="ECO:0000256" key="17">
    <source>
        <dbReference type="PROSITE-ProRule" id="PRU00050"/>
    </source>
</evidence>
<dbReference type="CDD" id="cd00130">
    <property type="entry name" value="PAS"/>
    <property type="match status" value="3"/>
</dbReference>
<dbReference type="CDD" id="cd00082">
    <property type="entry name" value="HisKA"/>
    <property type="match status" value="1"/>
</dbReference>
<dbReference type="InterPro" id="IPR000673">
    <property type="entry name" value="Sig_transdc_resp-reg_Me-estase"/>
</dbReference>
<dbReference type="Gene3D" id="1.10.155.10">
    <property type="entry name" value="Chemotaxis receptor methyltransferase CheR, N-terminal domain"/>
    <property type="match status" value="1"/>
</dbReference>
<evidence type="ECO:0000256" key="6">
    <source>
        <dbReference type="ARBA" id="ARBA00022553"/>
    </source>
</evidence>
<evidence type="ECO:0000259" key="25">
    <source>
        <dbReference type="PROSITE" id="PS50122"/>
    </source>
</evidence>
<comment type="catalytic activity">
    <reaction evidence="2">
        <text>L-glutamyl-[protein] + S-adenosyl-L-methionine = [protein]-L-glutamate 5-O-methyl ester + S-adenosyl-L-homocysteine</text>
        <dbReference type="Rhea" id="RHEA:24452"/>
        <dbReference type="Rhea" id="RHEA-COMP:10208"/>
        <dbReference type="Rhea" id="RHEA-COMP:10311"/>
        <dbReference type="ChEBI" id="CHEBI:29973"/>
        <dbReference type="ChEBI" id="CHEBI:57856"/>
        <dbReference type="ChEBI" id="CHEBI:59789"/>
        <dbReference type="ChEBI" id="CHEBI:82795"/>
        <dbReference type="EC" id="2.1.1.80"/>
    </reaction>
</comment>
<dbReference type="PROSITE" id="PS50109">
    <property type="entry name" value="HIS_KIN"/>
    <property type="match status" value="1"/>
</dbReference>
<dbReference type="GO" id="GO:0008984">
    <property type="term" value="F:protein-glutamate methylesterase activity"/>
    <property type="evidence" value="ECO:0007669"/>
    <property type="project" value="InterPro"/>
</dbReference>
<keyword evidence="15" id="KW-1133">Transmembrane helix</keyword>
<dbReference type="PANTHER" id="PTHR24422">
    <property type="entry name" value="CHEMOTAXIS PROTEIN METHYLTRANSFERASE"/>
    <property type="match status" value="1"/>
</dbReference>
<evidence type="ECO:0000256" key="3">
    <source>
        <dbReference type="ARBA" id="ARBA00004429"/>
    </source>
</evidence>
<dbReference type="InterPro" id="IPR035909">
    <property type="entry name" value="CheB_C"/>
</dbReference>
<dbReference type="Gene3D" id="3.40.50.2300">
    <property type="match status" value="2"/>
</dbReference>
<gene>
    <name evidence="27" type="ORF">NG895_15335</name>
</gene>
<sequence length="1985" mass="222126">MANKKKSVDRTRAKAPNQTVNAEKPKTRVKEESRSTTSSRREKDAFGNRSSEDGLAANKEADDKRRHECVVVGIGASAGGLEAYKRLLHAFPADAGIAFVLVQHLDPTHESLMVELLSKYTSMPVMQVEDATPIEPNHVYMIPPNRFIKVQDGGLFLDEPITKRGVRLPIDYFFRSLAEARQERAICVVLSGTGSDGAAGVREVKAAGGMTVVQQPDTAEYDGMPRAAMSTGCVDFVIPIDDMAGVIVPYAKHPYVQAKPHSTLADSAPDHFRAILSLLRAYTDQDFSRYKKGTLTRRIERRMGLRQIDTPADYLKLLREDGEELQSLFKDLLIGVTRFFRDESAWEDLSNVVQRIIADRADDEPFRIWVPACSTGEEAYSVAMLLDKQQQRQNRRLEIQVFATDIDSDAIEVARLGVYPMNVAKDVSETRLETHFQREGEKYRVRKKLRERCIFAVQNILSDPPFSSLDLICCRNLMIYLEPEVQRHVFDMMHFALKPSGLLFLGSSESPVKRKHLFETITQASRIYRKIGQGKPGGGGIPMNTERPRKTHLNTSREDTNTLSVSAGEISTRALLDQFAPASVVVNHRGLIQYIHGPVSNFLELPSGEPDLDLTTMCKEGLTSKTRTALNQARSTGETISILAPRVRRNGGYASVRLLVQPLPTSNTMDPLFLVSFLDEAAASNATDSTPPETSNEATNGEVDAVATDRQLAIELQATREDLQSTIEELESANEELKASNEEVMSMNEELQSTNEELETSREELQSLNEELSTVNNQLHDKVEELEGTTNDLQNLLSSTDMATLFLDIDLRIRRFTPATARLINVLDTDIGRPVSDLSPRVNDPDLVEDARTVLDRLTPVEKEVKNASDKWFNRRVIPFRTAENKIEGVVVTFADITRVKQASNRLAFRENQQAVIAKLGRTALASNDLQRLFDRAVEDIPETLGVKFCKLLRLMPEEKAFQLISGVGWKDGLVGKTTVPAGPGSQAGYTLQSATPIIVEDLKTEKRFSGPKLLNEHKIVSGMSVIIGPEEQPWGVLGVHSDEKHHFTPDDTNFVQAVANVLWEAIRRQEQEESLQRSELRWRFALEGGNTGAWELRQSSMTAWTSHRHDQIFGYEEPVENWSYERFIDHVLEEDRKGVDDAFKLALQTGESWNFECRILGADGQVRWIRASGRPENPQQAGEPQIWGLVEDITDRKQTEIEIARTQERTQLAMSAASLGFWDWNIDENKLLWAGAEDLYGVTADEQRGIDTYEKFLERVYPEDRDRVRSAVEKALSGVKKYEVDFRVPWPDGTVRWLMGKGSVTRNDEGKAVRMVGVNFDITARKDAEEAVRRSEERLRMAARMAQFGSYYGDVSSGVVTWSPELKRIFGLEQDDPGDIPIGKVPNFVHEEDRERVFQKIKDSFDPAGDGNFHDEHRILRPDGQVRWVLMQGRTGFQGKGANREPSRIAGVVLDTTERRHAQAELEQARRAAEAANESKSVFLANMSHEIRTPLTAILGYTDVLHAQLDDSDAQACLRTIKENGKYLCDIINDILDLSKIESGKMTVRRDETSLIKILADIRSLMNVRATEKSLALSVDFKGEVPEQVVTDPKMVRQVLVNLVGNAIKFTERGGVHISCKCLAKKELIEIAVKDTGIGISEEDLEDLFLPFEQLDNSFTRTTGGSGLGLAISKKLVEMLGGELKVESVLGEGSVFRFTFATGPLDAAEWSEPDPKDLSNLFVEAPEDELPALSGRILAADDRREIRFLVQSFLGSAGTQLVLAENGQEAVEAYQRSVVDERPFDAILLDMQMPVLDGLEAARTLRSEGYRGPIIALTANAMNTDREKCLEAGCDDFITKPIDKLELLQSIARHIEQHYGDDGANRGVQILCVDDSEATTRSQKILLERLGHRVAVATSGHQALSLLAEMTPDVTILDLGLREMSGGELLSQLKMKPELTNCRFICLSGRPEDEVDWQMMGFDCYLQKPKEIDEIDRVIRQMTR</sequence>
<evidence type="ECO:0000256" key="11">
    <source>
        <dbReference type="ARBA" id="ARBA00022737"/>
    </source>
</evidence>
<dbReference type="InterPro" id="IPR003018">
    <property type="entry name" value="GAF"/>
</dbReference>
<organism evidence="27 28">
    <name type="scientific">Aeoliella straminimaris</name>
    <dbReference type="NCBI Taxonomy" id="2954799"/>
    <lineage>
        <taxon>Bacteria</taxon>
        <taxon>Pseudomonadati</taxon>
        <taxon>Planctomycetota</taxon>
        <taxon>Planctomycetia</taxon>
        <taxon>Pirellulales</taxon>
        <taxon>Lacipirellulaceae</taxon>
        <taxon>Aeoliella</taxon>
    </lineage>
</organism>
<dbReference type="PROSITE" id="PS50113">
    <property type="entry name" value="PAC"/>
    <property type="match status" value="4"/>
</dbReference>
<dbReference type="Pfam" id="PF01339">
    <property type="entry name" value="CheB_methylest"/>
    <property type="match status" value="1"/>
</dbReference>
<feature type="active site" evidence="17">
    <location>
        <position position="104"/>
    </location>
</feature>
<feature type="domain" description="Histidine kinase" evidence="21">
    <location>
        <begin position="1487"/>
        <end position="1705"/>
    </location>
</feature>
<feature type="coiled-coil region" evidence="19">
    <location>
        <begin position="713"/>
        <end position="796"/>
    </location>
</feature>
<dbReference type="PROSITE" id="PS50123">
    <property type="entry name" value="CHER"/>
    <property type="match status" value="1"/>
</dbReference>
<dbReference type="Gene3D" id="3.30.450.40">
    <property type="match status" value="1"/>
</dbReference>
<dbReference type="Pfam" id="PF13596">
    <property type="entry name" value="PAS_10"/>
    <property type="match status" value="1"/>
</dbReference>
<evidence type="ECO:0000313" key="27">
    <source>
        <dbReference type="EMBL" id="MCO6045284.1"/>
    </source>
</evidence>
<dbReference type="SUPFAM" id="SSF55874">
    <property type="entry name" value="ATPase domain of HSP90 chaperone/DNA topoisomerase II/histidine kinase"/>
    <property type="match status" value="1"/>
</dbReference>
<dbReference type="SUPFAM" id="SSF47757">
    <property type="entry name" value="Chemotaxis receptor methyltransferase CheR, N-terminal domain"/>
    <property type="match status" value="1"/>
</dbReference>
<evidence type="ECO:0000259" key="21">
    <source>
        <dbReference type="PROSITE" id="PS50109"/>
    </source>
</evidence>
<keyword evidence="14" id="KW-0067">ATP-binding</keyword>
<comment type="catalytic activity">
    <reaction evidence="1">
        <text>ATP + protein L-histidine = ADP + protein N-phospho-L-histidine.</text>
        <dbReference type="EC" id="2.7.13.3"/>
    </reaction>
</comment>